<dbReference type="Gene3D" id="3.90.1530.30">
    <property type="match status" value="1"/>
</dbReference>
<dbReference type="InterPro" id="IPR050336">
    <property type="entry name" value="Chromosome_partition/occlusion"/>
</dbReference>
<dbReference type="SUPFAM" id="SSF109709">
    <property type="entry name" value="KorB DNA-binding domain-like"/>
    <property type="match status" value="1"/>
</dbReference>
<dbReference type="InterPro" id="IPR003115">
    <property type="entry name" value="ParB_N"/>
</dbReference>
<dbReference type="PANTHER" id="PTHR33375:SF1">
    <property type="entry name" value="CHROMOSOME-PARTITIONING PROTEIN PARB-RELATED"/>
    <property type="match status" value="1"/>
</dbReference>
<protein>
    <submittedName>
        <fullName evidence="2">ParB family chromosome partitioning protein</fullName>
    </submittedName>
</protein>
<accession>A0ABU0HC84</accession>
<dbReference type="SUPFAM" id="SSF110849">
    <property type="entry name" value="ParB/Sulfiredoxin"/>
    <property type="match status" value="1"/>
</dbReference>
<evidence type="ECO:0000313" key="2">
    <source>
        <dbReference type="EMBL" id="MDQ0439924.1"/>
    </source>
</evidence>
<dbReference type="PANTHER" id="PTHR33375">
    <property type="entry name" value="CHROMOSOME-PARTITIONING PROTEIN PARB-RELATED"/>
    <property type="match status" value="1"/>
</dbReference>
<reference evidence="2 3" key="1">
    <citation type="submission" date="2023-07" db="EMBL/GenBank/DDBJ databases">
        <title>Genomic Encyclopedia of Type Strains, Phase IV (KMG-IV): sequencing the most valuable type-strain genomes for metagenomic binning, comparative biology and taxonomic classification.</title>
        <authorList>
            <person name="Goeker M."/>
        </authorList>
    </citation>
    <scope>NUCLEOTIDE SEQUENCE [LARGE SCALE GENOMIC DNA]</scope>
    <source>
        <strain evidence="2 3">B6-8</strain>
    </source>
</reference>
<dbReference type="RefSeq" id="WP_266350799.1">
    <property type="nucleotide sequence ID" value="NZ_JAPKNG010000006.1"/>
</dbReference>
<dbReference type="EMBL" id="JAUSVO010000006">
    <property type="protein sequence ID" value="MDQ0439924.1"/>
    <property type="molecule type" value="Genomic_DNA"/>
</dbReference>
<feature type="domain" description="ParB-like N-terminal" evidence="1">
    <location>
        <begin position="9"/>
        <end position="100"/>
    </location>
</feature>
<dbReference type="Gene3D" id="1.10.10.2830">
    <property type="match status" value="1"/>
</dbReference>
<dbReference type="InterPro" id="IPR036086">
    <property type="entry name" value="ParB/Sulfiredoxin_sf"/>
</dbReference>
<proteinExistence type="predicted"/>
<dbReference type="Proteomes" id="UP001241603">
    <property type="component" value="Unassembled WGS sequence"/>
</dbReference>
<dbReference type="SMART" id="SM00470">
    <property type="entry name" value="ParB"/>
    <property type="match status" value="1"/>
</dbReference>
<name>A0ABU0HC84_9HYPH</name>
<evidence type="ECO:0000259" key="1">
    <source>
        <dbReference type="SMART" id="SM00470"/>
    </source>
</evidence>
<dbReference type="Pfam" id="PF02195">
    <property type="entry name" value="ParB_N"/>
    <property type="match status" value="1"/>
</dbReference>
<gene>
    <name evidence="2" type="ORF">QO014_004330</name>
</gene>
<comment type="caution">
    <text evidence="2">The sequence shown here is derived from an EMBL/GenBank/DDBJ whole genome shotgun (WGS) entry which is preliminary data.</text>
</comment>
<sequence>MSDVSKAPIRIQLADIDISQRLRPVDEAKALFIAAGMAKGGLETPIEVRPAPKKAKKPYILIVGGHRCRAAFELGWTEIDAFVLDISADEARMREIDENLYRAELTELDRAVFLAAKKELYEKLNPSTKHGGDRVSEQVAIFGDLAPRFTAEVTERLGYSERTIQRVVARAAIPASIRARIAGTRLANTGAELDALLRLSPDEQAKALDLLLSGEEGAPRSVAAAHAALTGARAAQVAPSDAEFDGLLKAWRRAGQSARARFIADLQRQGAITAATEGDDQ</sequence>
<organism evidence="2 3">
    <name type="scientific">Kaistia dalseonensis</name>
    <dbReference type="NCBI Taxonomy" id="410840"/>
    <lineage>
        <taxon>Bacteria</taxon>
        <taxon>Pseudomonadati</taxon>
        <taxon>Pseudomonadota</taxon>
        <taxon>Alphaproteobacteria</taxon>
        <taxon>Hyphomicrobiales</taxon>
        <taxon>Kaistiaceae</taxon>
        <taxon>Kaistia</taxon>
    </lineage>
</organism>
<keyword evidence="3" id="KW-1185">Reference proteome</keyword>
<evidence type="ECO:0000313" key="3">
    <source>
        <dbReference type="Proteomes" id="UP001241603"/>
    </source>
</evidence>